<dbReference type="Proteomes" id="UP000283095">
    <property type="component" value="Chromosome"/>
</dbReference>
<name>A0A3Q9RNI6_9BACI</name>
<accession>A0A3Q9RNI6</accession>
<sequence>MFNWIAEENKWIKKNVPSFIKVRKDYINTFLNEDVKELPYVGNGFNSDGEMWITINVLSRDIDIPIVILGDLIDNYEQVFSED</sequence>
<organism evidence="1 2">
    <name type="scientific">Peribacillus asahii</name>
    <dbReference type="NCBI Taxonomy" id="228899"/>
    <lineage>
        <taxon>Bacteria</taxon>
        <taxon>Bacillati</taxon>
        <taxon>Bacillota</taxon>
        <taxon>Bacilli</taxon>
        <taxon>Bacillales</taxon>
        <taxon>Bacillaceae</taxon>
        <taxon>Peribacillus</taxon>
    </lineage>
</organism>
<gene>
    <name evidence="1" type="ORF">BAOM_2996</name>
</gene>
<dbReference type="EMBL" id="CP026095">
    <property type="protein sequence ID" value="AZV43605.1"/>
    <property type="molecule type" value="Genomic_DNA"/>
</dbReference>
<dbReference type="AlphaFoldDB" id="A0A3Q9RNI6"/>
<dbReference type="KEGG" id="pasa:BAOM_2996"/>
<dbReference type="RefSeq" id="WP_127760749.1">
    <property type="nucleotide sequence ID" value="NZ_CP026095.1"/>
</dbReference>
<protein>
    <submittedName>
        <fullName evidence="1">Uncharacterized protein</fullName>
    </submittedName>
</protein>
<evidence type="ECO:0000313" key="1">
    <source>
        <dbReference type="EMBL" id="AZV43605.1"/>
    </source>
</evidence>
<reference evidence="1 2" key="1">
    <citation type="submission" date="2018-01" db="EMBL/GenBank/DDBJ databases">
        <title>Bacillus asahii Genome sequencing and assembly.</title>
        <authorList>
            <person name="Jiang H."/>
            <person name="Feng Y."/>
            <person name="Zhao F."/>
            <person name="Lin X."/>
        </authorList>
    </citation>
    <scope>NUCLEOTIDE SEQUENCE [LARGE SCALE GENOMIC DNA]</scope>
    <source>
        <strain evidence="1 2">OM18</strain>
    </source>
</reference>
<evidence type="ECO:0000313" key="2">
    <source>
        <dbReference type="Proteomes" id="UP000283095"/>
    </source>
</evidence>
<proteinExistence type="predicted"/>